<dbReference type="EMBL" id="CP116507">
    <property type="protein sequence ID" value="WCG22224.1"/>
    <property type="molecule type" value="Genomic_DNA"/>
</dbReference>
<comment type="subcellular location">
    <subcellularLocation>
        <location evidence="1">Cell membrane</location>
        <topology evidence="1">Multi-pass membrane protein</topology>
    </subcellularLocation>
</comment>
<reference evidence="8" key="1">
    <citation type="submission" date="2023-01" db="EMBL/GenBank/DDBJ databases">
        <title>Oxazolidinone resistance genes in florfenicol resistant enterococci from beef cattle and veal calves at slaughter.</title>
        <authorList>
            <person name="Biggel M."/>
        </authorList>
    </citation>
    <scope>NUCLEOTIDE SEQUENCE</scope>
    <source>
        <strain evidence="8">K204-1</strain>
    </source>
</reference>
<feature type="transmembrane region" description="Helical" evidence="7">
    <location>
        <begin position="362"/>
        <end position="386"/>
    </location>
</feature>
<feature type="transmembrane region" description="Helical" evidence="7">
    <location>
        <begin position="137"/>
        <end position="159"/>
    </location>
</feature>
<dbReference type="GO" id="GO:0042910">
    <property type="term" value="F:xenobiotic transmembrane transporter activity"/>
    <property type="evidence" value="ECO:0007669"/>
    <property type="project" value="InterPro"/>
</dbReference>
<feature type="transmembrane region" description="Helical" evidence="7">
    <location>
        <begin position="95"/>
        <end position="117"/>
    </location>
</feature>
<feature type="transmembrane region" description="Helical" evidence="7">
    <location>
        <begin position="324"/>
        <end position="342"/>
    </location>
</feature>
<feature type="transmembrane region" description="Helical" evidence="7">
    <location>
        <begin position="63"/>
        <end position="83"/>
    </location>
</feature>
<dbReference type="Pfam" id="PF01554">
    <property type="entry name" value="MatE"/>
    <property type="match status" value="2"/>
</dbReference>
<feature type="transmembrane region" description="Helical" evidence="7">
    <location>
        <begin position="197"/>
        <end position="220"/>
    </location>
</feature>
<evidence type="ECO:0000256" key="6">
    <source>
        <dbReference type="ARBA" id="ARBA00023136"/>
    </source>
</evidence>
<feature type="transmembrane region" description="Helical" evidence="7">
    <location>
        <begin position="166"/>
        <end position="185"/>
    </location>
</feature>
<evidence type="ECO:0000256" key="5">
    <source>
        <dbReference type="ARBA" id="ARBA00022989"/>
    </source>
</evidence>
<gene>
    <name evidence="8" type="ORF">PML95_07425</name>
</gene>
<evidence type="ECO:0000256" key="2">
    <source>
        <dbReference type="ARBA" id="ARBA00022448"/>
    </source>
</evidence>
<dbReference type="InterPro" id="IPR048279">
    <property type="entry name" value="MdtK-like"/>
</dbReference>
<dbReference type="InterPro" id="IPR002528">
    <property type="entry name" value="MATE_fam"/>
</dbReference>
<dbReference type="RefSeq" id="WP_272163157.1">
    <property type="nucleotide sequence ID" value="NZ_CP116507.1"/>
</dbReference>
<dbReference type="PIRSF" id="PIRSF006603">
    <property type="entry name" value="DinF"/>
    <property type="match status" value="1"/>
</dbReference>
<name>A0AAE9XDC1_9ENTE</name>
<feature type="transmembrane region" description="Helical" evidence="7">
    <location>
        <begin position="284"/>
        <end position="303"/>
    </location>
</feature>
<dbReference type="GO" id="GO:0015297">
    <property type="term" value="F:antiporter activity"/>
    <property type="evidence" value="ECO:0007669"/>
    <property type="project" value="InterPro"/>
</dbReference>
<keyword evidence="6 7" id="KW-0472">Membrane</keyword>
<keyword evidence="5 7" id="KW-1133">Transmembrane helix</keyword>
<dbReference type="GO" id="GO:0005886">
    <property type="term" value="C:plasma membrane"/>
    <property type="evidence" value="ECO:0007669"/>
    <property type="project" value="UniProtKB-SubCell"/>
</dbReference>
<feature type="transmembrane region" description="Helical" evidence="7">
    <location>
        <begin position="21"/>
        <end position="43"/>
    </location>
</feature>
<keyword evidence="4 7" id="KW-0812">Transmembrane</keyword>
<dbReference type="PANTHER" id="PTHR42925">
    <property type="entry name" value="MULTIDRUG AND TOXIN EFFLUX PROTEIN MATE FAMILY"/>
    <property type="match status" value="1"/>
</dbReference>
<organism evidence="8 9">
    <name type="scientific">Vagococcus lutrae</name>
    <dbReference type="NCBI Taxonomy" id="81947"/>
    <lineage>
        <taxon>Bacteria</taxon>
        <taxon>Bacillati</taxon>
        <taxon>Bacillota</taxon>
        <taxon>Bacilli</taxon>
        <taxon>Lactobacillales</taxon>
        <taxon>Enterococcaceae</taxon>
        <taxon>Vagococcus</taxon>
    </lineage>
</organism>
<evidence type="ECO:0000313" key="9">
    <source>
        <dbReference type="Proteomes" id="UP001179600"/>
    </source>
</evidence>
<sequence>MSVNEIFKRKRSLSDQELFYLSWPIFVELFLRVIIGNINVFMISNYSEPAVAAVGASNQLLNLTVFIYGFVSVGTQIIIAQLIGAKKREQIPKVITTALAGGTLLGLLISATFILFPRQLLFFMNLPENIVIIGVDYLRIFGGSLVISAVTATIIAILRSHGETKVGLYIPMVATIIAVIGNYIALYGPFGLPHLGVMGLGISSVVGNSIGLIIAVRLLYLKTNIHLFHLKVSDFSTDALKQILALGLPSSGESLSYQASQVVVTMIVASLGQTVLIAKSYVQAITQFVYLIAASIAQGNQIIIGRKVGAKEFDFAYERGKRSMLIASFVTIIIASLTYVFAEPLMQIFTSDAQIIEMAKVVFLVDIFLELGRAINMVLISSLNAAGDVKFPLMTSLVVLWLISLPFSYGLAIVAKLGLLGVWLAYAIDELLRSAVLIRRWKSGSWRTKSRI</sequence>
<evidence type="ECO:0000256" key="4">
    <source>
        <dbReference type="ARBA" id="ARBA00022692"/>
    </source>
</evidence>
<evidence type="ECO:0000256" key="7">
    <source>
        <dbReference type="SAM" id="Phobius"/>
    </source>
</evidence>
<evidence type="ECO:0000256" key="1">
    <source>
        <dbReference type="ARBA" id="ARBA00004651"/>
    </source>
</evidence>
<dbReference type="NCBIfam" id="TIGR00797">
    <property type="entry name" value="matE"/>
    <property type="match status" value="1"/>
</dbReference>
<feature type="transmembrane region" description="Helical" evidence="7">
    <location>
        <begin position="398"/>
        <end position="426"/>
    </location>
</feature>
<protein>
    <submittedName>
        <fullName evidence="8">MATE family efflux transporter</fullName>
    </submittedName>
</protein>
<dbReference type="InterPro" id="IPR047135">
    <property type="entry name" value="YsiQ"/>
</dbReference>
<dbReference type="CDD" id="cd13134">
    <property type="entry name" value="MATE_like_8"/>
    <property type="match status" value="1"/>
</dbReference>
<dbReference type="PANTHER" id="PTHR42925:SF1">
    <property type="entry name" value="VIRULENCE FACTOR MVIN"/>
    <property type="match status" value="1"/>
</dbReference>
<proteinExistence type="predicted"/>
<keyword evidence="2" id="KW-0813">Transport</keyword>
<keyword evidence="3" id="KW-1003">Cell membrane</keyword>
<evidence type="ECO:0000256" key="3">
    <source>
        <dbReference type="ARBA" id="ARBA00022475"/>
    </source>
</evidence>
<dbReference type="Proteomes" id="UP001179600">
    <property type="component" value="Chromosome"/>
</dbReference>
<accession>A0AAE9XDC1</accession>
<evidence type="ECO:0000313" key="8">
    <source>
        <dbReference type="EMBL" id="WCG22224.1"/>
    </source>
</evidence>
<dbReference type="AlphaFoldDB" id="A0AAE9XDC1"/>